<dbReference type="Proteomes" id="UP000822688">
    <property type="component" value="Chromosome 7"/>
</dbReference>
<evidence type="ECO:0000256" key="1">
    <source>
        <dbReference type="SAM" id="Coils"/>
    </source>
</evidence>
<feature type="region of interest" description="Disordered" evidence="2">
    <location>
        <begin position="120"/>
        <end position="153"/>
    </location>
</feature>
<comment type="caution">
    <text evidence="3">The sequence shown here is derived from an EMBL/GenBank/DDBJ whole genome shotgun (WGS) entry which is preliminary data.</text>
</comment>
<name>A0A8T0HAR3_CERPU</name>
<keyword evidence="4" id="KW-1185">Reference proteome</keyword>
<dbReference type="EMBL" id="CM026428">
    <property type="protein sequence ID" value="KAG0567767.1"/>
    <property type="molecule type" value="Genomic_DNA"/>
</dbReference>
<reference evidence="3" key="1">
    <citation type="submission" date="2020-06" db="EMBL/GenBank/DDBJ databases">
        <title>WGS assembly of Ceratodon purpureus strain R40.</title>
        <authorList>
            <person name="Carey S.B."/>
            <person name="Jenkins J."/>
            <person name="Shu S."/>
            <person name="Lovell J.T."/>
            <person name="Sreedasyam A."/>
            <person name="Maumus F."/>
            <person name="Tiley G.P."/>
            <person name="Fernandez-Pozo N."/>
            <person name="Barry K."/>
            <person name="Chen C."/>
            <person name="Wang M."/>
            <person name="Lipzen A."/>
            <person name="Daum C."/>
            <person name="Saski C.A."/>
            <person name="Payton A.C."/>
            <person name="Mcbreen J.C."/>
            <person name="Conrad R.E."/>
            <person name="Kollar L.M."/>
            <person name="Olsson S."/>
            <person name="Huttunen S."/>
            <person name="Landis J.B."/>
            <person name="Wickett N.J."/>
            <person name="Johnson M.G."/>
            <person name="Rensing S.A."/>
            <person name="Grimwood J."/>
            <person name="Schmutz J."/>
            <person name="Mcdaniel S.F."/>
        </authorList>
    </citation>
    <scope>NUCLEOTIDE SEQUENCE</scope>
    <source>
        <strain evidence="3">R40</strain>
    </source>
</reference>
<feature type="coiled-coil region" evidence="1">
    <location>
        <begin position="17"/>
        <end position="48"/>
    </location>
</feature>
<protein>
    <submittedName>
        <fullName evidence="3">Uncharacterized protein</fullName>
    </submittedName>
</protein>
<feature type="compositionally biased region" description="Acidic residues" evidence="2">
    <location>
        <begin position="127"/>
        <end position="138"/>
    </location>
</feature>
<sequence length="274" mass="31964">MVRNRRIDPEDYVPIDIEATMREMRERSAELEATAREERHRHKRQRRNRAQVPFGLRHNFRLACPCTRCARDDRMHVRLYSTVLVHINKYLMADKYQFEYRHGLRNAGVHAGLRHVEVGSTSRDPELQTDAEVQDSQEDALPPQEPPAQLQAHQQGLDINLERGSNPNSTYKEQQVSIPIYTGSNCSKLDFTNEMLSWQVRHKITDIAMDELFKLVRDIVPQGRNAKGNLIENNIPVNRAEARSEVIFAELRKLLREIGVDEARKVLREMRENH</sequence>
<dbReference type="AlphaFoldDB" id="A0A8T0HAR3"/>
<feature type="compositionally biased region" description="Low complexity" evidence="2">
    <location>
        <begin position="139"/>
        <end position="153"/>
    </location>
</feature>
<gene>
    <name evidence="3" type="ORF">KC19_7G158900</name>
</gene>
<evidence type="ECO:0000313" key="4">
    <source>
        <dbReference type="Proteomes" id="UP000822688"/>
    </source>
</evidence>
<organism evidence="3 4">
    <name type="scientific">Ceratodon purpureus</name>
    <name type="common">Fire moss</name>
    <name type="synonym">Dicranum purpureum</name>
    <dbReference type="NCBI Taxonomy" id="3225"/>
    <lineage>
        <taxon>Eukaryota</taxon>
        <taxon>Viridiplantae</taxon>
        <taxon>Streptophyta</taxon>
        <taxon>Embryophyta</taxon>
        <taxon>Bryophyta</taxon>
        <taxon>Bryophytina</taxon>
        <taxon>Bryopsida</taxon>
        <taxon>Dicranidae</taxon>
        <taxon>Pseudoditrichales</taxon>
        <taxon>Ditrichaceae</taxon>
        <taxon>Ceratodon</taxon>
    </lineage>
</organism>
<evidence type="ECO:0000256" key="2">
    <source>
        <dbReference type="SAM" id="MobiDB-lite"/>
    </source>
</evidence>
<proteinExistence type="predicted"/>
<accession>A0A8T0HAR3</accession>
<evidence type="ECO:0000313" key="3">
    <source>
        <dbReference type="EMBL" id="KAG0567767.1"/>
    </source>
</evidence>
<keyword evidence="1" id="KW-0175">Coiled coil</keyword>